<dbReference type="OMA" id="KWDYGDD"/>
<dbReference type="SUPFAM" id="SSF49503">
    <property type="entry name" value="Cupredoxins"/>
    <property type="match status" value="3"/>
</dbReference>
<dbReference type="Pfam" id="PF00394">
    <property type="entry name" value="Cu-oxidase"/>
    <property type="match status" value="1"/>
</dbReference>
<dbReference type="OrthoDB" id="2121828at2759"/>
<feature type="transmembrane region" description="Helical" evidence="4">
    <location>
        <begin position="6"/>
        <end position="23"/>
    </location>
</feature>
<keyword evidence="4" id="KW-1133">Transmembrane helix</keyword>
<comment type="caution">
    <text evidence="8">The sequence shown here is derived from an EMBL/GenBank/DDBJ whole genome shotgun (WGS) entry which is preliminary data.</text>
</comment>
<dbReference type="InterPro" id="IPR008972">
    <property type="entry name" value="Cupredoxin"/>
</dbReference>
<name>A0A226E880_FOLCA</name>
<organism evidence="8 9">
    <name type="scientific">Folsomia candida</name>
    <name type="common">Springtail</name>
    <dbReference type="NCBI Taxonomy" id="158441"/>
    <lineage>
        <taxon>Eukaryota</taxon>
        <taxon>Metazoa</taxon>
        <taxon>Ecdysozoa</taxon>
        <taxon>Arthropoda</taxon>
        <taxon>Hexapoda</taxon>
        <taxon>Collembola</taxon>
        <taxon>Entomobryomorpha</taxon>
        <taxon>Isotomoidea</taxon>
        <taxon>Isotomidae</taxon>
        <taxon>Proisotominae</taxon>
        <taxon>Folsomia</taxon>
    </lineage>
</organism>
<dbReference type="PROSITE" id="PS00079">
    <property type="entry name" value="MULTICOPPER_OXIDASE1"/>
    <property type="match status" value="1"/>
</dbReference>
<dbReference type="AlphaFoldDB" id="A0A226E880"/>
<feature type="domain" description="Plastocyanin-like" evidence="5">
    <location>
        <begin position="166"/>
        <end position="336"/>
    </location>
</feature>
<evidence type="ECO:0000313" key="9">
    <source>
        <dbReference type="Proteomes" id="UP000198287"/>
    </source>
</evidence>
<feature type="domain" description="Plastocyanin-like" evidence="7">
    <location>
        <begin position="43"/>
        <end position="159"/>
    </location>
</feature>
<dbReference type="EMBL" id="LNIX01000005">
    <property type="protein sequence ID" value="OXA53752.1"/>
    <property type="molecule type" value="Genomic_DNA"/>
</dbReference>
<dbReference type="GO" id="GO:0016491">
    <property type="term" value="F:oxidoreductase activity"/>
    <property type="evidence" value="ECO:0007669"/>
    <property type="project" value="UniProtKB-KW"/>
</dbReference>
<reference evidence="8 9" key="1">
    <citation type="submission" date="2015-12" db="EMBL/GenBank/DDBJ databases">
        <title>The genome of Folsomia candida.</title>
        <authorList>
            <person name="Faddeeva A."/>
            <person name="Derks M.F."/>
            <person name="Anvar Y."/>
            <person name="Smit S."/>
            <person name="Van Straalen N."/>
            <person name="Roelofs D."/>
        </authorList>
    </citation>
    <scope>NUCLEOTIDE SEQUENCE [LARGE SCALE GENOMIC DNA]</scope>
    <source>
        <strain evidence="8 9">VU population</strain>
        <tissue evidence="8">Whole body</tissue>
    </source>
</reference>
<evidence type="ECO:0000259" key="7">
    <source>
        <dbReference type="Pfam" id="PF07732"/>
    </source>
</evidence>
<dbReference type="PROSITE" id="PS00080">
    <property type="entry name" value="MULTICOPPER_OXIDASE2"/>
    <property type="match status" value="1"/>
</dbReference>
<dbReference type="InterPro" id="IPR002355">
    <property type="entry name" value="Cu_oxidase_Cu_BS"/>
</dbReference>
<dbReference type="Gene3D" id="2.60.40.420">
    <property type="entry name" value="Cupredoxins - blue copper proteins"/>
    <property type="match status" value="3"/>
</dbReference>
<dbReference type="InterPro" id="IPR011707">
    <property type="entry name" value="Cu-oxidase-like_N"/>
</dbReference>
<keyword evidence="4" id="KW-0472">Membrane</keyword>
<dbReference type="PANTHER" id="PTHR11709:SF511">
    <property type="entry name" value="LACCASE"/>
    <property type="match status" value="1"/>
</dbReference>
<dbReference type="PANTHER" id="PTHR11709">
    <property type="entry name" value="MULTI-COPPER OXIDASE"/>
    <property type="match status" value="1"/>
</dbReference>
<dbReference type="Proteomes" id="UP000198287">
    <property type="component" value="Unassembled WGS sequence"/>
</dbReference>
<feature type="domain" description="Plastocyanin-like" evidence="6">
    <location>
        <begin position="436"/>
        <end position="549"/>
    </location>
</feature>
<dbReference type="InterPro" id="IPR033138">
    <property type="entry name" value="Cu_oxidase_CS"/>
</dbReference>
<keyword evidence="3" id="KW-0560">Oxidoreductase</keyword>
<keyword evidence="2" id="KW-0479">Metal-binding</keyword>
<evidence type="ECO:0000259" key="5">
    <source>
        <dbReference type="Pfam" id="PF00394"/>
    </source>
</evidence>
<dbReference type="InterPro" id="IPR045087">
    <property type="entry name" value="Cu-oxidase_fam"/>
</dbReference>
<evidence type="ECO:0000256" key="4">
    <source>
        <dbReference type="SAM" id="Phobius"/>
    </source>
</evidence>
<dbReference type="InterPro" id="IPR001117">
    <property type="entry name" value="Cu-oxidase_2nd"/>
</dbReference>
<gene>
    <name evidence="8" type="ORF">Fcan01_11054</name>
</gene>
<evidence type="ECO:0000256" key="2">
    <source>
        <dbReference type="ARBA" id="ARBA00022723"/>
    </source>
</evidence>
<protein>
    <submittedName>
        <fullName evidence="8">Laccase-4</fullName>
    </submittedName>
</protein>
<accession>A0A226E880</accession>
<evidence type="ECO:0000256" key="1">
    <source>
        <dbReference type="ARBA" id="ARBA00010609"/>
    </source>
</evidence>
<dbReference type="Pfam" id="PF07731">
    <property type="entry name" value="Cu-oxidase_2"/>
    <property type="match status" value="1"/>
</dbReference>
<keyword evidence="4" id="KW-0812">Transmembrane</keyword>
<evidence type="ECO:0000256" key="3">
    <source>
        <dbReference type="ARBA" id="ARBA00023002"/>
    </source>
</evidence>
<dbReference type="GO" id="GO:0005507">
    <property type="term" value="F:copper ion binding"/>
    <property type="evidence" value="ECO:0007669"/>
    <property type="project" value="InterPro"/>
</dbReference>
<dbReference type="InterPro" id="IPR011706">
    <property type="entry name" value="Cu-oxidase_C"/>
</dbReference>
<proteinExistence type="inferred from homology"/>
<keyword evidence="9" id="KW-1185">Reference proteome</keyword>
<evidence type="ECO:0000313" key="8">
    <source>
        <dbReference type="EMBL" id="OXA53752.1"/>
    </source>
</evidence>
<dbReference type="Pfam" id="PF07732">
    <property type="entry name" value="Cu-oxidase_3"/>
    <property type="match status" value="1"/>
</dbReference>
<comment type="similarity">
    <text evidence="1">Belongs to the multicopper oxidase family.</text>
</comment>
<evidence type="ECO:0000259" key="6">
    <source>
        <dbReference type="Pfam" id="PF07731"/>
    </source>
</evidence>
<sequence length="566" mass="64053">MVCRLSLSIIFSTIVLVYFGIYSHKRPTQSKLQGRILKYTFEVDYMTGSPDGVENKGILSVNGMFPGPTIEGEVGDVLQILVKNRISDGQNTSIHWHGIEQRGTPFQDGTDMITQWPIRSGESRLYELKLEQWGTFWYHSHSGSQYTEGLFGPLIIRNRTATYPEIFITLSDYYHSRAHQNVAWYFSKENVGGETPYPDAVLLNGKGRYPCDFAAQQNLTCLAERQTRDVFHVSQGTILLRLINASSRTTFNFSIDHHTLTTVEADGIDVSPVEVDLAQIGPGQRYSFLISRSDITLESFLIRADAILYPSPGLGSVQLRCQNCTFPTVTAVLQYGKNTINKINKFVASSVEVFNYSEILPVPMEGQRYLNESSLLPFDRVPPANEADQVIILNARLDYNVHGRVGFTFNDTSFLVESLSEPPLYTVVKGGFLNESLPFVKIQYNSVIKLVINNYHDPHPFHLHGHSFWIVGKFPMRRDASGEPIGYDEKEDGHKANYENSCKRDTVLVPVDHVLIIVFIADNPGVWLFHCHIDWHSFGGMAFIFNEAPDIVRENFVLSDEQKFRS</sequence>